<dbReference type="InterPro" id="IPR036465">
    <property type="entry name" value="vWFA_dom_sf"/>
</dbReference>
<dbReference type="Proteomes" id="UP000322887">
    <property type="component" value="Chromosome"/>
</dbReference>
<dbReference type="Pfam" id="PF00092">
    <property type="entry name" value="VWA"/>
    <property type="match status" value="1"/>
</dbReference>
<evidence type="ECO:0000313" key="4">
    <source>
        <dbReference type="Proteomes" id="UP000322887"/>
    </source>
</evidence>
<dbReference type="SUPFAM" id="SSF53300">
    <property type="entry name" value="vWA-like"/>
    <property type="match status" value="1"/>
</dbReference>
<feature type="region of interest" description="Disordered" evidence="1">
    <location>
        <begin position="1"/>
        <end position="30"/>
    </location>
</feature>
<reference evidence="3 4" key="1">
    <citation type="submission" date="2019-08" db="EMBL/GenBank/DDBJ databases">
        <title>Deep-cultivation of Planctomycetes and their phenomic and genomic characterization uncovers novel biology.</title>
        <authorList>
            <person name="Wiegand S."/>
            <person name="Jogler M."/>
            <person name="Boedeker C."/>
            <person name="Pinto D."/>
            <person name="Vollmers J."/>
            <person name="Rivas-Marin E."/>
            <person name="Kohn T."/>
            <person name="Peeters S.H."/>
            <person name="Heuer A."/>
            <person name="Rast P."/>
            <person name="Oberbeckmann S."/>
            <person name="Bunk B."/>
            <person name="Jeske O."/>
            <person name="Meyerdierks A."/>
            <person name="Storesund J.E."/>
            <person name="Kallscheuer N."/>
            <person name="Luecker S."/>
            <person name="Lage O.M."/>
            <person name="Pohl T."/>
            <person name="Merkel B.J."/>
            <person name="Hornburger P."/>
            <person name="Mueller R.-W."/>
            <person name="Bruemmer F."/>
            <person name="Labrenz M."/>
            <person name="Spormann A.M."/>
            <person name="Op den Camp H."/>
            <person name="Overmann J."/>
            <person name="Amann R."/>
            <person name="Jetten M.S.M."/>
            <person name="Mascher T."/>
            <person name="Medema M.H."/>
            <person name="Devos D.P."/>
            <person name="Kaster A.-K."/>
            <person name="Ovreas L."/>
            <person name="Rohde M."/>
            <person name="Galperin M.Y."/>
            <person name="Jogler C."/>
        </authorList>
    </citation>
    <scope>NUCLEOTIDE SEQUENCE [LARGE SCALE GENOMIC DNA]</scope>
    <source>
        <strain evidence="3 4">DSM 8797</strain>
    </source>
</reference>
<dbReference type="EMBL" id="CP042910">
    <property type="protein sequence ID" value="QEG15583.1"/>
    <property type="molecule type" value="Genomic_DNA"/>
</dbReference>
<feature type="domain" description="VWFA" evidence="2">
    <location>
        <begin position="39"/>
        <end position="209"/>
    </location>
</feature>
<name>A0ABX5YJ77_9PLAN</name>
<gene>
    <name evidence="3" type="ORF">GmarT_14240</name>
</gene>
<protein>
    <submittedName>
        <fullName evidence="3">von Willebrand factor type A domain protein</fullName>
    </submittedName>
</protein>
<evidence type="ECO:0000313" key="3">
    <source>
        <dbReference type="EMBL" id="QEG15583.1"/>
    </source>
</evidence>
<keyword evidence="4" id="KW-1185">Reference proteome</keyword>
<dbReference type="RefSeq" id="WP_044239725.1">
    <property type="nucleotide sequence ID" value="NZ_CP042910.1"/>
</dbReference>
<evidence type="ECO:0000256" key="1">
    <source>
        <dbReference type="SAM" id="MobiDB-lite"/>
    </source>
</evidence>
<dbReference type="GeneID" id="98646057"/>
<dbReference type="Gene3D" id="3.40.50.410">
    <property type="entry name" value="von Willebrand factor, type A domain"/>
    <property type="match status" value="1"/>
</dbReference>
<feature type="compositionally biased region" description="Low complexity" evidence="1">
    <location>
        <begin position="1"/>
        <end position="13"/>
    </location>
</feature>
<sequence length="233" mass="25104">MAFSQQSSSGSHSSADRQMSIPRSGLTRPHWLGRSNKQLAILVRDCSGSMHGTKALEATQACEVLITELAKPENHGGFEVAVIDFKTNAKLCHDVPTATDLLGHLHPVIGGGGTNMAPGLFISREILERPIFPSQIYLRPVVVVLSDGLTSHPAKTSEIATQLKKDADIVTVAFGDDADEPYLISLATSSEHFYHCRTGTDLRAFFASVGTTLSVSLQRGQNATELLSQIHNQ</sequence>
<evidence type="ECO:0000259" key="2">
    <source>
        <dbReference type="PROSITE" id="PS50234"/>
    </source>
</evidence>
<proteinExistence type="predicted"/>
<dbReference type="InterPro" id="IPR002035">
    <property type="entry name" value="VWF_A"/>
</dbReference>
<organism evidence="3 4">
    <name type="scientific">Gimesia maris</name>
    <dbReference type="NCBI Taxonomy" id="122"/>
    <lineage>
        <taxon>Bacteria</taxon>
        <taxon>Pseudomonadati</taxon>
        <taxon>Planctomycetota</taxon>
        <taxon>Planctomycetia</taxon>
        <taxon>Planctomycetales</taxon>
        <taxon>Planctomycetaceae</taxon>
        <taxon>Gimesia</taxon>
    </lineage>
</organism>
<accession>A0ABX5YJ77</accession>
<dbReference type="PROSITE" id="PS50234">
    <property type="entry name" value="VWFA"/>
    <property type="match status" value="1"/>
</dbReference>
<dbReference type="SMART" id="SM00327">
    <property type="entry name" value="VWA"/>
    <property type="match status" value="1"/>
</dbReference>
<dbReference type="CDD" id="cd00198">
    <property type="entry name" value="vWFA"/>
    <property type="match status" value="1"/>
</dbReference>